<dbReference type="Pfam" id="PF04488">
    <property type="entry name" value="Gly_transf_sug"/>
    <property type="match status" value="1"/>
</dbReference>
<evidence type="ECO:0000313" key="8">
    <source>
        <dbReference type="Proteomes" id="UP000445000"/>
    </source>
</evidence>
<evidence type="ECO:0000259" key="6">
    <source>
        <dbReference type="Pfam" id="PF04572"/>
    </source>
</evidence>
<evidence type="ECO:0000313" key="7">
    <source>
        <dbReference type="EMBL" id="GFE84013.1"/>
    </source>
</evidence>
<name>A0A829YMG1_9GAMM</name>
<comment type="subcellular location">
    <subcellularLocation>
        <location evidence="1">Golgi apparatus membrane</location>
        <topology evidence="1">Single-pass type II membrane protein</topology>
    </subcellularLocation>
</comment>
<comment type="caution">
    <text evidence="7">The sequence shown here is derived from an EMBL/GenBank/DDBJ whole genome shotgun (WGS) entry which is preliminary data.</text>
</comment>
<dbReference type="AlphaFoldDB" id="A0A829YMG1"/>
<organism evidence="7 8">
    <name type="scientific">Steroidobacter agaridevorans</name>
    <dbReference type="NCBI Taxonomy" id="2695856"/>
    <lineage>
        <taxon>Bacteria</taxon>
        <taxon>Pseudomonadati</taxon>
        <taxon>Pseudomonadota</taxon>
        <taxon>Gammaproteobacteria</taxon>
        <taxon>Steroidobacterales</taxon>
        <taxon>Steroidobacteraceae</taxon>
        <taxon>Steroidobacter</taxon>
    </lineage>
</organism>
<keyword evidence="2" id="KW-0328">Glycosyltransferase</keyword>
<keyword evidence="3" id="KW-0808">Transferase</keyword>
<keyword evidence="8" id="KW-1185">Reference proteome</keyword>
<dbReference type="GO" id="GO:0006688">
    <property type="term" value="P:glycosphingolipid biosynthetic process"/>
    <property type="evidence" value="ECO:0007669"/>
    <property type="project" value="TreeGrafter"/>
</dbReference>
<sequence>MFWHGPPLSRLEQLCMRSFVANGHRVSLHVYEPPANLPSGVTLADASKILPRDRLFKHAKTGSFAMFADCFRYRLLLEHGGLWVDSDVVCLKPFDFPTTEIYGWQDERAINNAVLGLPKGHRLAQWMNDVCERPNRTLPYDSMKMRRRKLLRRWLPNSRSRMTWGETGPDGLTEAARHLHCTGAAMPFWYFYAIGYTNWHTVFDSSLRDNPGLVAGGYGLHLWNEMARRSRGFDKNGQFPADSLFEQLCARYL</sequence>
<accession>A0A829YMG1</accession>
<proteinExistence type="predicted"/>
<evidence type="ECO:0000256" key="2">
    <source>
        <dbReference type="ARBA" id="ARBA00022676"/>
    </source>
</evidence>
<keyword evidence="4" id="KW-0333">Golgi apparatus</keyword>
<dbReference type="Proteomes" id="UP000445000">
    <property type="component" value="Unassembled WGS sequence"/>
</dbReference>
<feature type="domain" description="Alpha 1,4-glycosyltransferase" evidence="6">
    <location>
        <begin position="184"/>
        <end position="251"/>
    </location>
</feature>
<dbReference type="PANTHER" id="PTHR12042">
    <property type="entry name" value="LACTOSYLCERAMIDE 4-ALPHA-GALACTOSYLTRANSFERASE ALPHA- 1,4-GALACTOSYLTRANSFERASE"/>
    <property type="match status" value="1"/>
</dbReference>
<dbReference type="EMBL" id="BLJN01000007">
    <property type="protein sequence ID" value="GFE84013.1"/>
    <property type="molecule type" value="Genomic_DNA"/>
</dbReference>
<dbReference type="InterPro" id="IPR029044">
    <property type="entry name" value="Nucleotide-diphossugar_trans"/>
</dbReference>
<keyword evidence="5" id="KW-0472">Membrane</keyword>
<gene>
    <name evidence="7" type="ORF">GCM10011487_60130</name>
</gene>
<dbReference type="Gene3D" id="3.90.550.20">
    <property type="match status" value="1"/>
</dbReference>
<evidence type="ECO:0000256" key="4">
    <source>
        <dbReference type="ARBA" id="ARBA00023034"/>
    </source>
</evidence>
<evidence type="ECO:0000256" key="5">
    <source>
        <dbReference type="ARBA" id="ARBA00023136"/>
    </source>
</evidence>
<dbReference type="Pfam" id="PF04572">
    <property type="entry name" value="Gb3_synth"/>
    <property type="match status" value="1"/>
</dbReference>
<dbReference type="PANTHER" id="PTHR12042:SF21">
    <property type="entry name" value="ALPHA1,4-GALACTOSYLTRANSFERASE 1-RELATED"/>
    <property type="match status" value="1"/>
</dbReference>
<dbReference type="GO" id="GO:0016758">
    <property type="term" value="F:hexosyltransferase activity"/>
    <property type="evidence" value="ECO:0007669"/>
    <property type="project" value="TreeGrafter"/>
</dbReference>
<dbReference type="InterPro" id="IPR007577">
    <property type="entry name" value="GlycoTrfase_DXD_sugar-bd_CS"/>
</dbReference>
<dbReference type="InterPro" id="IPR007652">
    <property type="entry name" value="A1-4-GlycosylTfrase_dom"/>
</dbReference>
<reference evidence="8" key="1">
    <citation type="submission" date="2020-01" db="EMBL/GenBank/DDBJ databases">
        <title>'Steroidobacter agaridevorans' sp. nov., agar-degrading bacteria isolated from rhizosphere soils.</title>
        <authorList>
            <person name="Ikenaga M."/>
            <person name="Kataoka M."/>
            <person name="Murouchi A."/>
            <person name="Katsuragi S."/>
            <person name="Sakai M."/>
        </authorList>
    </citation>
    <scope>NUCLEOTIDE SEQUENCE [LARGE SCALE GENOMIC DNA]</scope>
    <source>
        <strain evidence="8">YU21-B</strain>
    </source>
</reference>
<evidence type="ECO:0000256" key="3">
    <source>
        <dbReference type="ARBA" id="ARBA00022679"/>
    </source>
</evidence>
<dbReference type="GO" id="GO:0016020">
    <property type="term" value="C:membrane"/>
    <property type="evidence" value="ECO:0007669"/>
    <property type="project" value="GOC"/>
</dbReference>
<dbReference type="InterPro" id="IPR051981">
    <property type="entry name" value="Glycosyltransf_32"/>
</dbReference>
<protein>
    <recommendedName>
        <fullName evidence="6">Alpha 1,4-glycosyltransferase domain-containing protein</fullName>
    </recommendedName>
</protein>
<dbReference type="SUPFAM" id="SSF53448">
    <property type="entry name" value="Nucleotide-diphospho-sugar transferases"/>
    <property type="match status" value="1"/>
</dbReference>
<evidence type="ECO:0000256" key="1">
    <source>
        <dbReference type="ARBA" id="ARBA00004323"/>
    </source>
</evidence>